<dbReference type="Pfam" id="PF10070">
    <property type="entry name" value="DabA"/>
    <property type="match status" value="1"/>
</dbReference>
<keyword evidence="3 6" id="KW-0479">Metal-binding</keyword>
<keyword evidence="8" id="KW-1185">Reference proteome</keyword>
<keyword evidence="4 6" id="KW-0862">Zinc</keyword>
<comment type="subunit">
    <text evidence="6">Forms a complex with DabB.</text>
</comment>
<protein>
    <recommendedName>
        <fullName evidence="6">Probable inorganic carbon transporter subunit DabA</fullName>
    </recommendedName>
</protein>
<organism evidence="7 8">
    <name type="scientific">Halomicrobium zhouii</name>
    <dbReference type="NCBI Taxonomy" id="767519"/>
    <lineage>
        <taxon>Archaea</taxon>
        <taxon>Methanobacteriati</taxon>
        <taxon>Methanobacteriota</taxon>
        <taxon>Stenosarchaea group</taxon>
        <taxon>Halobacteria</taxon>
        <taxon>Halobacteriales</taxon>
        <taxon>Haloarculaceae</taxon>
        <taxon>Halomicrobium</taxon>
    </lineage>
</organism>
<feature type="binding site" evidence="6">
    <location>
        <position position="515"/>
    </location>
    <ligand>
        <name>Zn(2+)</name>
        <dbReference type="ChEBI" id="CHEBI:29105"/>
    </ligand>
</feature>
<dbReference type="RefSeq" id="WP_089817502.1">
    <property type="nucleotide sequence ID" value="NZ_FOZK01000003.1"/>
</dbReference>
<dbReference type="PANTHER" id="PTHR38344:SF1">
    <property type="entry name" value="INORGANIC CARBON TRANSPORTER SUBUNIT DABA-RELATED"/>
    <property type="match status" value="1"/>
</dbReference>
<sequence>MTLERDALTDSIDRAAETVGSVWPLHSFVTANPLAGFEDQPFHRAVAEAEQLFGGRGYPHPTVFRQAWENGQIDPDVLAAELDAHDVSGDPETLLEEMTAAESRRQTETDAAAETLDRVLSKWLAAFLDQGQAQWSMPGRDQGFYAAWRALVPHDDEVPTCEDPADLPESPTTALDTVLSEYPQGRWEAIFEHHLAALPGWTGFIKQRADGHAGPWQEAHPVSLLEYLAVRLTLAELLDAPVAPDEGEHGAGDHEADTDEIARAGDEDVPLPEMWLTAWEKSYRARLLDQIDREATTSQSTDDQRPAAQLVFCIDTRSEVIRRHVEAAGPYETHGYAGFFGVPMRYEAYDSDVEVDACPPIVDPQHRVTERRRSDTDARKTPRDWWSQLTTAGRKHLKSLKTNVAAAFTFVEGGGSAYGGAMAARTLFPSTVADVSGAIDDWTPDHAEICRPTVDRCADPEGDEPLPQGMTLEEKVSYAETAFDLMGWEEFARLVVFTGHASETTNNPFDSSLDCGACAGNPGGPNARVLAAICNDEDVRATLRERGFDVPADTVFLAGEHNTTTDEIALFDGHVPESHASDLERLREVLERARAAAAAERTASMPGSDPADAVRETERRTADWAETRPEWGLAGNASFVIGPRELTEGRNLEGRAFLHSYDWTTDPDGEALEAIVTGPLVVTQWINNQYYFATVDNGVYGSGSKVTQNPRGNVGVVQGNGGDLMTGLPLQSLMAADDQPYHQPLRLTAVIHAPVDRVTEILRDHAAVGELFDNGWLSLTVVDPEQENEPFHYQGDLEWEPQVREPIVH</sequence>
<dbReference type="STRING" id="767519.SAMN05216559_3165"/>
<evidence type="ECO:0000256" key="6">
    <source>
        <dbReference type="HAMAP-Rule" id="MF_01871"/>
    </source>
</evidence>
<accession>A0A1I6LUM0</accession>
<evidence type="ECO:0000256" key="5">
    <source>
        <dbReference type="ARBA" id="ARBA00023136"/>
    </source>
</evidence>
<evidence type="ECO:0000313" key="8">
    <source>
        <dbReference type="Proteomes" id="UP000199062"/>
    </source>
</evidence>
<feature type="binding site" evidence="6">
    <location>
        <position position="313"/>
    </location>
    <ligand>
        <name>Zn(2+)</name>
        <dbReference type="ChEBI" id="CHEBI:29105"/>
    </ligand>
</feature>
<reference evidence="7 8" key="1">
    <citation type="submission" date="2016-10" db="EMBL/GenBank/DDBJ databases">
        <authorList>
            <person name="de Groot N.N."/>
        </authorList>
    </citation>
    <scope>NUCLEOTIDE SEQUENCE [LARGE SCALE GENOMIC DNA]</scope>
    <source>
        <strain evidence="7 8">CGMCC 1.10457</strain>
    </source>
</reference>
<evidence type="ECO:0000256" key="4">
    <source>
        <dbReference type="ARBA" id="ARBA00022833"/>
    </source>
</evidence>
<evidence type="ECO:0000313" key="7">
    <source>
        <dbReference type="EMBL" id="SFS07163.1"/>
    </source>
</evidence>
<dbReference type="HAMAP" id="MF_01871">
    <property type="entry name" value="DabA"/>
    <property type="match status" value="1"/>
</dbReference>
<dbReference type="EMBL" id="FOZK01000003">
    <property type="protein sequence ID" value="SFS07163.1"/>
    <property type="molecule type" value="Genomic_DNA"/>
</dbReference>
<feature type="binding site" evidence="6">
    <location>
        <position position="315"/>
    </location>
    <ligand>
        <name>Zn(2+)</name>
        <dbReference type="ChEBI" id="CHEBI:29105"/>
    </ligand>
</feature>
<keyword evidence="2 6" id="KW-1003">Cell membrane</keyword>
<name>A0A1I6LUM0_9EURY</name>
<comment type="cofactor">
    <cofactor evidence="6">
        <name>Zn(2+)</name>
        <dbReference type="ChEBI" id="CHEBI:29105"/>
    </cofactor>
</comment>
<proteinExistence type="inferred from homology"/>
<dbReference type="Proteomes" id="UP000199062">
    <property type="component" value="Unassembled WGS sequence"/>
</dbReference>
<dbReference type="OrthoDB" id="185928at2157"/>
<comment type="similarity">
    <text evidence="6">Belongs to the inorganic carbon transporter (TC 9.A.2) DabA family.</text>
</comment>
<evidence type="ECO:0000256" key="3">
    <source>
        <dbReference type="ARBA" id="ARBA00022723"/>
    </source>
</evidence>
<comment type="subcellular location">
    <subcellularLocation>
        <location evidence="6">Cell membrane</location>
        <topology evidence="6">Peripheral membrane protein</topology>
    </subcellularLocation>
</comment>
<dbReference type="GO" id="GO:0008270">
    <property type="term" value="F:zinc ion binding"/>
    <property type="evidence" value="ECO:0007669"/>
    <property type="project" value="UniProtKB-UniRule"/>
</dbReference>
<keyword evidence="1 6" id="KW-0813">Transport</keyword>
<keyword evidence="5 6" id="KW-0472">Membrane</keyword>
<gene>
    <name evidence="6" type="primary">dabA</name>
    <name evidence="7" type="ORF">SAMN05216559_3165</name>
</gene>
<evidence type="ECO:0000256" key="2">
    <source>
        <dbReference type="ARBA" id="ARBA00022475"/>
    </source>
</evidence>
<dbReference type="PANTHER" id="PTHR38344">
    <property type="entry name" value="UPF0753 PROTEIN AQ_863"/>
    <property type="match status" value="1"/>
</dbReference>
<feature type="binding site" evidence="6">
    <location>
        <position position="500"/>
    </location>
    <ligand>
        <name>Zn(2+)</name>
        <dbReference type="ChEBI" id="CHEBI:29105"/>
    </ligand>
</feature>
<dbReference type="GO" id="GO:0005886">
    <property type="term" value="C:plasma membrane"/>
    <property type="evidence" value="ECO:0007669"/>
    <property type="project" value="UniProtKB-SubCell"/>
</dbReference>
<comment type="function">
    <text evidence="6">Part of an energy-coupled inorganic carbon pump.</text>
</comment>
<evidence type="ECO:0000256" key="1">
    <source>
        <dbReference type="ARBA" id="ARBA00022448"/>
    </source>
</evidence>
<dbReference type="InterPro" id="IPR018752">
    <property type="entry name" value="DabA"/>
</dbReference>
<dbReference type="AlphaFoldDB" id="A0A1I6LUM0"/>